<comment type="function">
    <text evidence="4">The pyruvate dehydrogenase complex catalyzes the overall conversion of pyruvate to acetyl-CoA and CO(2). It contains multiple copies of three enzymatic components: pyruvate dehydrogenase (E1), dihydrolipoamide acetyltransferase (E2) and lipoamide dehydrogenase (E3).</text>
</comment>
<dbReference type="SUPFAM" id="SSF52922">
    <property type="entry name" value="TK C-terminal domain-like"/>
    <property type="match status" value="1"/>
</dbReference>
<evidence type="ECO:0000256" key="2">
    <source>
        <dbReference type="ARBA" id="ARBA00023002"/>
    </source>
</evidence>
<accession>A0ABQ7JGG5</accession>
<dbReference type="PANTHER" id="PTHR43257">
    <property type="entry name" value="PYRUVATE DEHYDROGENASE E1 COMPONENT BETA SUBUNIT"/>
    <property type="match status" value="1"/>
</dbReference>
<dbReference type="SUPFAM" id="SSF52518">
    <property type="entry name" value="Thiamin diphosphate-binding fold (THDP-binding)"/>
    <property type="match status" value="1"/>
</dbReference>
<feature type="domain" description="Transketolase-like pyrimidine-binding" evidence="7">
    <location>
        <begin position="164"/>
        <end position="339"/>
    </location>
</feature>
<evidence type="ECO:0000256" key="5">
    <source>
        <dbReference type="ARBA" id="ARBA00051231"/>
    </source>
</evidence>
<keyword evidence="9" id="KW-1185">Reference proteome</keyword>
<sequence length="502" mass="55396">MEHNIPPHGWGLYSVTHSKCLCKASNQIFLWIRLWVILFCMQDIAFAATKSSQGLNVLHHMATSRVPPAKFTSPGKNSHELESSSLQPHKLPGSFSPAFIPAQLSSSASTIRANGAPKKWSEPKSSTLRSPLRKRLKTGTLSMAVSVEGDKVNGKSVKDWTVERTLFQALHMATAEEMDRDKNVCVIGEDVGHYGGSYKVTKDLHYRYGHYRIFDTPICENTFTGMAIGASMAGLRPIVEGMNMGFLLLAFNQIANNAGMVRYTSGGNFEVPLVMRGPGGIGKQLGPEHSQRIEAYLMAVPGLKLVACSTPYNARGLLKSAIRENNPVVFFEHVLLYNLKEEIPLLPYTLPLDKAELVRHGKDVTILSYSRMRHVAAEAAQRLSRLGIEAEVIDLISLKPLDMDTIKKSIKKTHKCIILDESSKTGGIGGEIFAQIMENCANDLDEVPIRLCTKDIPTPYNKYFEEATIVTPDDVVNSLLWMVSSRNKGSATQIQPTAIKSL</sequence>
<gene>
    <name evidence="8" type="primary">PDHE1B</name>
    <name evidence="8" type="ORF">IE077_000983</name>
</gene>
<keyword evidence="2" id="KW-0560">Oxidoreductase</keyword>
<organism evidence="8 9">
    <name type="scientific">Cardiosporidium cionae</name>
    <dbReference type="NCBI Taxonomy" id="476202"/>
    <lineage>
        <taxon>Eukaryota</taxon>
        <taxon>Sar</taxon>
        <taxon>Alveolata</taxon>
        <taxon>Apicomplexa</taxon>
        <taxon>Aconoidasida</taxon>
        <taxon>Nephromycida</taxon>
        <taxon>Cardiosporidium</taxon>
    </lineage>
</organism>
<comment type="cofactor">
    <cofactor evidence="1">
        <name>thiamine diphosphate</name>
        <dbReference type="ChEBI" id="CHEBI:58937"/>
    </cofactor>
</comment>
<reference evidence="8 9" key="1">
    <citation type="journal article" date="2020" name="bioRxiv">
        <title>Metabolic contributions of an alphaproteobacterial endosymbiont in the apicomplexan Cardiosporidium cionae.</title>
        <authorList>
            <person name="Hunter E.S."/>
            <person name="Paight C.J."/>
            <person name="Lane C.E."/>
        </authorList>
    </citation>
    <scope>NUCLEOTIDE SEQUENCE [LARGE SCALE GENOMIC DNA]</scope>
    <source>
        <strain evidence="8">ESH_2018</strain>
    </source>
</reference>
<evidence type="ECO:0000256" key="3">
    <source>
        <dbReference type="ARBA" id="ARBA00023052"/>
    </source>
</evidence>
<proteinExistence type="predicted"/>
<dbReference type="CDD" id="cd07036">
    <property type="entry name" value="TPP_PYR_E1-PDHc-beta_like"/>
    <property type="match status" value="1"/>
</dbReference>
<comment type="catalytic activity">
    <reaction evidence="5">
        <text>N(6)-[(R)-lipoyl]-L-lysyl-[protein] + pyruvate + H(+) = N(6)-[(R)-S(8)-acetyldihydrolipoyl]-L-lysyl-[protein] + CO2</text>
        <dbReference type="Rhea" id="RHEA:19189"/>
        <dbReference type="Rhea" id="RHEA-COMP:10474"/>
        <dbReference type="Rhea" id="RHEA-COMP:10478"/>
        <dbReference type="ChEBI" id="CHEBI:15361"/>
        <dbReference type="ChEBI" id="CHEBI:15378"/>
        <dbReference type="ChEBI" id="CHEBI:16526"/>
        <dbReference type="ChEBI" id="CHEBI:83099"/>
        <dbReference type="ChEBI" id="CHEBI:83111"/>
        <dbReference type="EC" id="1.2.4.1"/>
    </reaction>
</comment>
<protein>
    <submittedName>
        <fullName evidence="8">Pyruvate dehydrogenase complex subunit PD-HE1Beta</fullName>
    </submittedName>
</protein>
<evidence type="ECO:0000256" key="1">
    <source>
        <dbReference type="ARBA" id="ARBA00001964"/>
    </source>
</evidence>
<dbReference type="Pfam" id="PF02779">
    <property type="entry name" value="Transket_pyr"/>
    <property type="match status" value="1"/>
</dbReference>
<dbReference type="InterPro" id="IPR005475">
    <property type="entry name" value="Transketolase-like_Pyr-bd"/>
</dbReference>
<dbReference type="InterPro" id="IPR029061">
    <property type="entry name" value="THDP-binding"/>
</dbReference>
<dbReference type="Proteomes" id="UP000823046">
    <property type="component" value="Unassembled WGS sequence"/>
</dbReference>
<keyword evidence="3" id="KW-0786">Thiamine pyrophosphate</keyword>
<evidence type="ECO:0000256" key="6">
    <source>
        <dbReference type="SAM" id="MobiDB-lite"/>
    </source>
</evidence>
<keyword evidence="8" id="KW-0670">Pyruvate</keyword>
<comment type="caution">
    <text evidence="8">The sequence shown here is derived from an EMBL/GenBank/DDBJ whole genome shotgun (WGS) entry which is preliminary data.</text>
</comment>
<name>A0ABQ7JGG5_9APIC</name>
<dbReference type="Gene3D" id="3.40.50.920">
    <property type="match status" value="1"/>
</dbReference>
<dbReference type="Pfam" id="PF02780">
    <property type="entry name" value="Transketolase_C"/>
    <property type="match status" value="1"/>
</dbReference>
<dbReference type="InterPro" id="IPR009014">
    <property type="entry name" value="Transketo_C/PFOR_II"/>
</dbReference>
<evidence type="ECO:0000313" key="9">
    <source>
        <dbReference type="Proteomes" id="UP000823046"/>
    </source>
</evidence>
<dbReference type="NCBIfam" id="NF006667">
    <property type="entry name" value="PRK09212.1"/>
    <property type="match status" value="1"/>
</dbReference>
<dbReference type="Gene3D" id="3.40.50.970">
    <property type="match status" value="1"/>
</dbReference>
<feature type="region of interest" description="Disordered" evidence="6">
    <location>
        <begin position="68"/>
        <end position="88"/>
    </location>
</feature>
<evidence type="ECO:0000256" key="4">
    <source>
        <dbReference type="ARBA" id="ARBA00025211"/>
    </source>
</evidence>
<dbReference type="EMBL" id="JADAQX010000004">
    <property type="protein sequence ID" value="KAF8823061.1"/>
    <property type="molecule type" value="Genomic_DNA"/>
</dbReference>
<dbReference type="SMART" id="SM00861">
    <property type="entry name" value="Transket_pyr"/>
    <property type="match status" value="1"/>
</dbReference>
<evidence type="ECO:0000313" key="8">
    <source>
        <dbReference type="EMBL" id="KAF8823061.1"/>
    </source>
</evidence>
<dbReference type="InterPro" id="IPR033248">
    <property type="entry name" value="Transketolase_C"/>
</dbReference>
<evidence type="ECO:0000259" key="7">
    <source>
        <dbReference type="SMART" id="SM00861"/>
    </source>
</evidence>
<dbReference type="PANTHER" id="PTHR43257:SF2">
    <property type="entry name" value="PYRUVATE DEHYDROGENASE E1 COMPONENT SUBUNIT BETA"/>
    <property type="match status" value="1"/>
</dbReference>